<dbReference type="AlphaFoldDB" id="A0A9I9EFJ2"/>
<accession>A0A9I9EFJ2</accession>
<evidence type="ECO:0000313" key="1">
    <source>
        <dbReference type="EnsemblPlants" id="MELO3C032805.2.1"/>
    </source>
</evidence>
<name>A0A9I9EFJ2_CUCME</name>
<organism evidence="1">
    <name type="scientific">Cucumis melo</name>
    <name type="common">Muskmelon</name>
    <dbReference type="NCBI Taxonomy" id="3656"/>
    <lineage>
        <taxon>Eukaryota</taxon>
        <taxon>Viridiplantae</taxon>
        <taxon>Streptophyta</taxon>
        <taxon>Embryophyta</taxon>
        <taxon>Tracheophyta</taxon>
        <taxon>Spermatophyta</taxon>
        <taxon>Magnoliopsida</taxon>
        <taxon>eudicotyledons</taxon>
        <taxon>Gunneridae</taxon>
        <taxon>Pentapetalae</taxon>
        <taxon>rosids</taxon>
        <taxon>fabids</taxon>
        <taxon>Cucurbitales</taxon>
        <taxon>Cucurbitaceae</taxon>
        <taxon>Benincaseae</taxon>
        <taxon>Cucumis</taxon>
    </lineage>
</organism>
<proteinExistence type="predicted"/>
<sequence>MHYECILIWCYGLCKLHFHQLNLNLTSEGKVLVTAILELQNSFKTHDLGFAVTVDGQSVSRSGLGVI</sequence>
<protein>
    <submittedName>
        <fullName evidence="1">Uncharacterized protein</fullName>
    </submittedName>
</protein>
<dbReference type="EnsemblPlants" id="MELO3C032805.2.1">
    <property type="protein sequence ID" value="MELO3C032805.2.1"/>
    <property type="gene ID" value="MELO3C032805.2"/>
</dbReference>
<reference evidence="1" key="1">
    <citation type="submission" date="2023-03" db="UniProtKB">
        <authorList>
            <consortium name="EnsemblPlants"/>
        </authorList>
    </citation>
    <scope>IDENTIFICATION</scope>
</reference>
<dbReference type="Gramene" id="MELO3C032805.2.1">
    <property type="protein sequence ID" value="MELO3C032805.2.1"/>
    <property type="gene ID" value="MELO3C032805.2"/>
</dbReference>